<feature type="binding site" evidence="7">
    <location>
        <position position="186"/>
    </location>
    <ligand>
        <name>substrate</name>
    </ligand>
</feature>
<dbReference type="AlphaFoldDB" id="A0A511JC46"/>
<comment type="function">
    <text evidence="2 7">Catalyzes the formation of N(7)-methylguanine at position 46 (m7G46) in tRNA.</text>
</comment>
<evidence type="ECO:0000256" key="4">
    <source>
        <dbReference type="ARBA" id="ARBA00022679"/>
    </source>
</evidence>
<evidence type="ECO:0000256" key="3">
    <source>
        <dbReference type="ARBA" id="ARBA00022603"/>
    </source>
</evidence>
<feature type="binding site" evidence="7">
    <location>
        <position position="75"/>
    </location>
    <ligand>
        <name>S-adenosyl-L-methionine</name>
        <dbReference type="ChEBI" id="CHEBI:59789"/>
    </ligand>
</feature>
<keyword evidence="6 7" id="KW-0819">tRNA processing</keyword>
<dbReference type="PANTHER" id="PTHR23417">
    <property type="entry name" value="3-DEOXY-D-MANNO-OCTULOSONIC-ACID TRANSFERASE/TRNA GUANINE-N 7 - -METHYLTRANSFERASE"/>
    <property type="match status" value="1"/>
</dbReference>
<dbReference type="PANTHER" id="PTHR23417:SF14">
    <property type="entry name" value="PENTACOTRIPEPTIDE-REPEAT REGION OF PRORP DOMAIN-CONTAINING PROTEIN"/>
    <property type="match status" value="1"/>
</dbReference>
<dbReference type="SUPFAM" id="SSF53335">
    <property type="entry name" value="S-adenosyl-L-methionine-dependent methyltransferases"/>
    <property type="match status" value="1"/>
</dbReference>
<comment type="caution">
    <text evidence="8">The sequence shown here is derived from an EMBL/GenBank/DDBJ whole genome shotgun (WGS) entry which is preliminary data.</text>
</comment>
<comment type="similarity">
    <text evidence="7">Belongs to the class I-like SAM-binding methyltransferase superfamily. TrmB family.</text>
</comment>
<dbReference type="UniPathway" id="UPA00989"/>
<comment type="caution">
    <text evidence="7">Lacks conserved residue(s) required for the propagation of feature annotation.</text>
</comment>
<dbReference type="Proteomes" id="UP000321720">
    <property type="component" value="Unassembled WGS sequence"/>
</dbReference>
<evidence type="ECO:0000256" key="2">
    <source>
        <dbReference type="ARBA" id="ARBA00003015"/>
    </source>
</evidence>
<dbReference type="GO" id="GO:0008176">
    <property type="term" value="F:tRNA (guanine(46)-N7)-methyltransferase activity"/>
    <property type="evidence" value="ECO:0007669"/>
    <property type="project" value="UniProtKB-UniRule"/>
</dbReference>
<evidence type="ECO:0000313" key="9">
    <source>
        <dbReference type="Proteomes" id="UP000321720"/>
    </source>
</evidence>
<organism evidence="8 9">
    <name type="scientific">Cellulomonas composti</name>
    <dbReference type="NCBI Taxonomy" id="266130"/>
    <lineage>
        <taxon>Bacteria</taxon>
        <taxon>Bacillati</taxon>
        <taxon>Actinomycetota</taxon>
        <taxon>Actinomycetes</taxon>
        <taxon>Micrococcales</taxon>
        <taxon>Cellulomonadaceae</taxon>
        <taxon>Cellulomonas</taxon>
    </lineage>
</organism>
<feature type="binding site" evidence="7">
    <location>
        <begin position="219"/>
        <end position="222"/>
    </location>
    <ligand>
        <name>substrate</name>
    </ligand>
</feature>
<evidence type="ECO:0000256" key="6">
    <source>
        <dbReference type="ARBA" id="ARBA00022694"/>
    </source>
</evidence>
<dbReference type="RefSeq" id="WP_146842986.1">
    <property type="nucleotide sequence ID" value="NZ_BJWG01000008.1"/>
</dbReference>
<dbReference type="GO" id="GO:0043527">
    <property type="term" value="C:tRNA methyltransferase complex"/>
    <property type="evidence" value="ECO:0007669"/>
    <property type="project" value="TreeGrafter"/>
</dbReference>
<comment type="pathway">
    <text evidence="7">tRNA modification; N(7)-methylguanine-tRNA biosynthesis.</text>
</comment>
<dbReference type="InterPro" id="IPR003358">
    <property type="entry name" value="tRNA_(Gua-N-7)_MeTrfase_Trmb"/>
</dbReference>
<dbReference type="HAMAP" id="MF_01057">
    <property type="entry name" value="tRNA_methyltr_TrmB"/>
    <property type="match status" value="1"/>
</dbReference>
<dbReference type="EC" id="2.1.1.33" evidence="7"/>
<evidence type="ECO:0000256" key="7">
    <source>
        <dbReference type="HAMAP-Rule" id="MF_01057"/>
    </source>
</evidence>
<proteinExistence type="inferred from homology"/>
<dbReference type="PROSITE" id="PS51625">
    <property type="entry name" value="SAM_MT_TRMB"/>
    <property type="match status" value="1"/>
</dbReference>
<protein>
    <recommendedName>
        <fullName evidence="7">tRNA (guanine-N(7)-)-methyltransferase</fullName>
        <ecNumber evidence="7">2.1.1.33</ecNumber>
    </recommendedName>
    <alternativeName>
        <fullName evidence="7">tRNA (guanine(46)-N(7))-methyltransferase</fullName>
    </alternativeName>
    <alternativeName>
        <fullName evidence="7">tRNA(m7G46)-methyltransferase</fullName>
    </alternativeName>
</protein>
<name>A0A511JC46_9CELL</name>
<feature type="binding site" evidence="7">
    <location>
        <position position="154"/>
    </location>
    <ligand>
        <name>substrate</name>
    </ligand>
</feature>
<reference evidence="8 9" key="1">
    <citation type="submission" date="2019-07" db="EMBL/GenBank/DDBJ databases">
        <title>Whole genome shotgun sequence of Cellulomonas composti NBRC 100758.</title>
        <authorList>
            <person name="Hosoyama A."/>
            <person name="Uohara A."/>
            <person name="Ohji S."/>
            <person name="Ichikawa N."/>
        </authorList>
    </citation>
    <scope>NUCLEOTIDE SEQUENCE [LARGE SCALE GENOMIC DNA]</scope>
    <source>
        <strain evidence="8 9">NBRC 100758</strain>
    </source>
</reference>
<evidence type="ECO:0000313" key="8">
    <source>
        <dbReference type="EMBL" id="GEL95339.1"/>
    </source>
</evidence>
<dbReference type="InterPro" id="IPR055361">
    <property type="entry name" value="tRNA_methyltr_TrmB_bact"/>
</dbReference>
<keyword evidence="4 7" id="KW-0808">Transferase</keyword>
<evidence type="ECO:0000256" key="5">
    <source>
        <dbReference type="ARBA" id="ARBA00022691"/>
    </source>
</evidence>
<sequence length="241" mass="26248">MSLPSDAFRHVASRPHEPLHTFHPRRAVLSPVRQDALRRLWPTLGFDVRDESDRVETGTLDTDALFGRTAPLVLEIGPGMGGTTATMAAADAGRDYLAVDVHIAGLADLLLLVESAGLTNVRVGYGDALDLVRRRLAPGSLDAVHAFFPDPWPKARHHKRRLVQAEHVALLRSRLRVGGTLHVATDWAPYADQMLAVLAADPGLRTAGFAQRPAHRPVTKFEARGIEQGRPSVDLVAERVA</sequence>
<keyword evidence="3 7" id="KW-0489">Methyltransferase</keyword>
<accession>A0A511JC46</accession>
<comment type="catalytic activity">
    <reaction evidence="1 7">
        <text>guanosine(46) in tRNA + S-adenosyl-L-methionine = N(7)-methylguanosine(46) in tRNA + S-adenosyl-L-homocysteine</text>
        <dbReference type="Rhea" id="RHEA:42708"/>
        <dbReference type="Rhea" id="RHEA-COMP:10188"/>
        <dbReference type="Rhea" id="RHEA-COMP:10189"/>
        <dbReference type="ChEBI" id="CHEBI:57856"/>
        <dbReference type="ChEBI" id="CHEBI:59789"/>
        <dbReference type="ChEBI" id="CHEBI:74269"/>
        <dbReference type="ChEBI" id="CHEBI:74480"/>
        <dbReference type="EC" id="2.1.1.33"/>
    </reaction>
</comment>
<dbReference type="Gene3D" id="3.40.50.150">
    <property type="entry name" value="Vaccinia Virus protein VP39"/>
    <property type="match status" value="1"/>
</dbReference>
<dbReference type="OrthoDB" id="9802090at2"/>
<keyword evidence="5 7" id="KW-0949">S-adenosyl-L-methionine</keyword>
<dbReference type="Pfam" id="PF02390">
    <property type="entry name" value="Methyltransf_4"/>
    <property type="match status" value="1"/>
</dbReference>
<dbReference type="EMBL" id="BJWG01000008">
    <property type="protein sequence ID" value="GEL95339.1"/>
    <property type="molecule type" value="Genomic_DNA"/>
</dbReference>
<dbReference type="NCBIfam" id="TIGR00091">
    <property type="entry name" value="tRNA (guanosine(46)-N7)-methyltransferase TrmB"/>
    <property type="match status" value="1"/>
</dbReference>
<feature type="binding site" evidence="7">
    <location>
        <position position="100"/>
    </location>
    <ligand>
        <name>S-adenosyl-L-methionine</name>
        <dbReference type="ChEBI" id="CHEBI:59789"/>
    </ligand>
</feature>
<gene>
    <name evidence="7 8" type="primary">trmB</name>
    <name evidence="8" type="ORF">CCO02nite_19970</name>
</gene>
<keyword evidence="9" id="KW-1185">Reference proteome</keyword>
<dbReference type="InterPro" id="IPR029063">
    <property type="entry name" value="SAM-dependent_MTases_sf"/>
</dbReference>
<evidence type="ECO:0000256" key="1">
    <source>
        <dbReference type="ARBA" id="ARBA00000142"/>
    </source>
</evidence>
<feature type="binding site" evidence="7">
    <location>
        <position position="150"/>
    </location>
    <ligand>
        <name>S-adenosyl-L-methionine</name>
        <dbReference type="ChEBI" id="CHEBI:59789"/>
    </ligand>
</feature>
<feature type="binding site" evidence="7">
    <location>
        <position position="127"/>
    </location>
    <ligand>
        <name>S-adenosyl-L-methionine</name>
        <dbReference type="ChEBI" id="CHEBI:59789"/>
    </ligand>
</feature>